<dbReference type="KEGG" id="char:105904670"/>
<dbReference type="InterPro" id="IPR013783">
    <property type="entry name" value="Ig-like_fold"/>
</dbReference>
<organism evidence="4 5">
    <name type="scientific">Clupea harengus</name>
    <name type="common">Atlantic herring</name>
    <dbReference type="NCBI Taxonomy" id="7950"/>
    <lineage>
        <taxon>Eukaryota</taxon>
        <taxon>Metazoa</taxon>
        <taxon>Chordata</taxon>
        <taxon>Craniata</taxon>
        <taxon>Vertebrata</taxon>
        <taxon>Euteleostomi</taxon>
        <taxon>Actinopterygii</taxon>
        <taxon>Neopterygii</taxon>
        <taxon>Teleostei</taxon>
        <taxon>Clupei</taxon>
        <taxon>Clupeiformes</taxon>
        <taxon>Clupeoidei</taxon>
        <taxon>Clupeidae</taxon>
        <taxon>Clupea</taxon>
    </lineage>
</organism>
<dbReference type="OrthoDB" id="6152887at2759"/>
<keyword evidence="2" id="KW-0732">Signal</keyword>
<dbReference type="PROSITE" id="PS50835">
    <property type="entry name" value="IG_LIKE"/>
    <property type="match status" value="2"/>
</dbReference>
<name>A0A6P8FZL3_CLUHA</name>
<dbReference type="GO" id="GO:2001204">
    <property type="term" value="P:regulation of osteoclast development"/>
    <property type="evidence" value="ECO:0007669"/>
    <property type="project" value="TreeGrafter"/>
</dbReference>
<dbReference type="PANTHER" id="PTHR46942:SF1">
    <property type="entry name" value="SIALIC ACID-BINDING IG-LIKE LECTIN 15"/>
    <property type="match status" value="1"/>
</dbReference>
<dbReference type="Gene3D" id="2.60.40.10">
    <property type="entry name" value="Immunoglobulins"/>
    <property type="match status" value="2"/>
</dbReference>
<evidence type="ECO:0000256" key="1">
    <source>
        <dbReference type="SAM" id="Phobius"/>
    </source>
</evidence>
<reference evidence="5" key="1">
    <citation type="submission" date="2025-08" db="UniProtKB">
        <authorList>
            <consortium name="RefSeq"/>
        </authorList>
    </citation>
    <scope>IDENTIFICATION</scope>
</reference>
<keyword evidence="1" id="KW-0472">Membrane</keyword>
<dbReference type="InterPro" id="IPR003599">
    <property type="entry name" value="Ig_sub"/>
</dbReference>
<evidence type="ECO:0000313" key="5">
    <source>
        <dbReference type="RefSeq" id="XP_031432279.1"/>
    </source>
</evidence>
<dbReference type="InterPro" id="IPR042836">
    <property type="entry name" value="SIG15"/>
</dbReference>
<dbReference type="Proteomes" id="UP000515152">
    <property type="component" value="Chromosome 11"/>
</dbReference>
<dbReference type="SMART" id="SM00409">
    <property type="entry name" value="IG"/>
    <property type="match status" value="2"/>
</dbReference>
<sequence length="327" mass="36047">MIWCLFPPLLFTVTVSSGSPTVQWEMLAPRQVNGTERNTAILPCSFSHPTQDTYTGQIRVLWKKDHPWTTEPFFQCSLTNSTGAAGDECSRYVAAGRFFLSGDPRHRDLSLLVKDLRLNDSGVYFCRVELDQVLESYQSKAGTKLSVTAPAHIVSLSQMPFPDNSTLECVAVGSPPPKVTWFSSSKGLVQAVDKNNPQDPPYTIRSSIHIFSQEVYTCQAENTLGSQVRVFPPRKGPKPLTVWLSVLVGLVLLAGVVAALLWMKRGGASLKVDIRSFKNRGRQKTGASDTNGDQELVYADIDHSPNPNAYTVPSHGMQNDIIYSDVN</sequence>
<accession>A0A6P8FZL3</accession>
<dbReference type="InterPro" id="IPR007110">
    <property type="entry name" value="Ig-like_dom"/>
</dbReference>
<dbReference type="InterPro" id="IPR013098">
    <property type="entry name" value="Ig_I-set"/>
</dbReference>
<dbReference type="Pfam" id="PF07686">
    <property type="entry name" value="V-set"/>
    <property type="match status" value="1"/>
</dbReference>
<feature type="domain" description="Ig-like" evidence="3">
    <location>
        <begin position="150"/>
        <end position="229"/>
    </location>
</feature>
<keyword evidence="1" id="KW-0812">Transmembrane</keyword>
<protein>
    <submittedName>
        <fullName evidence="5">Sialic acid binding Ig-like lectin 15, like</fullName>
    </submittedName>
</protein>
<keyword evidence="1" id="KW-1133">Transmembrane helix</keyword>
<keyword evidence="4" id="KW-1185">Reference proteome</keyword>
<feature type="transmembrane region" description="Helical" evidence="1">
    <location>
        <begin position="240"/>
        <end position="262"/>
    </location>
</feature>
<dbReference type="InterPro" id="IPR013106">
    <property type="entry name" value="Ig_V-set"/>
</dbReference>
<dbReference type="Pfam" id="PF07679">
    <property type="entry name" value="I-set"/>
    <property type="match status" value="1"/>
</dbReference>
<dbReference type="GO" id="GO:0005886">
    <property type="term" value="C:plasma membrane"/>
    <property type="evidence" value="ECO:0007669"/>
    <property type="project" value="TreeGrafter"/>
</dbReference>
<gene>
    <name evidence="5" type="primary">siglec15l</name>
</gene>
<evidence type="ECO:0000259" key="3">
    <source>
        <dbReference type="PROSITE" id="PS50835"/>
    </source>
</evidence>
<proteinExistence type="predicted"/>
<dbReference type="SMART" id="SM00406">
    <property type="entry name" value="IGv"/>
    <property type="match status" value="1"/>
</dbReference>
<dbReference type="PANTHER" id="PTHR46942">
    <property type="entry name" value="SIALIC ACID-BINDING IG-LIKE LECTIN 15"/>
    <property type="match status" value="1"/>
</dbReference>
<dbReference type="GeneID" id="105904670"/>
<evidence type="ECO:0000256" key="2">
    <source>
        <dbReference type="SAM" id="SignalP"/>
    </source>
</evidence>
<dbReference type="InterPro" id="IPR036179">
    <property type="entry name" value="Ig-like_dom_sf"/>
</dbReference>
<dbReference type="GO" id="GO:0032956">
    <property type="term" value="P:regulation of actin cytoskeleton organization"/>
    <property type="evidence" value="ECO:0007669"/>
    <property type="project" value="TreeGrafter"/>
</dbReference>
<dbReference type="CTD" id="100124651"/>
<feature type="domain" description="Ig-like" evidence="3">
    <location>
        <begin position="20"/>
        <end position="146"/>
    </location>
</feature>
<dbReference type="CDD" id="cd00096">
    <property type="entry name" value="Ig"/>
    <property type="match status" value="1"/>
</dbReference>
<evidence type="ECO:0000313" key="4">
    <source>
        <dbReference type="Proteomes" id="UP000515152"/>
    </source>
</evidence>
<dbReference type="GO" id="GO:0045124">
    <property type="term" value="P:regulation of bone resorption"/>
    <property type="evidence" value="ECO:0007669"/>
    <property type="project" value="TreeGrafter"/>
</dbReference>
<feature type="chain" id="PRO_5027665508" evidence="2">
    <location>
        <begin position="19"/>
        <end position="327"/>
    </location>
</feature>
<dbReference type="AlphaFoldDB" id="A0A6P8FZL3"/>
<feature type="signal peptide" evidence="2">
    <location>
        <begin position="1"/>
        <end position="18"/>
    </location>
</feature>
<dbReference type="RefSeq" id="XP_031432279.1">
    <property type="nucleotide sequence ID" value="XM_031576419.2"/>
</dbReference>
<dbReference type="SUPFAM" id="SSF48726">
    <property type="entry name" value="Immunoglobulin"/>
    <property type="match status" value="2"/>
</dbReference>